<dbReference type="Gene3D" id="3.40.50.1580">
    <property type="entry name" value="Nucleoside phosphorylase domain"/>
    <property type="match status" value="1"/>
</dbReference>
<dbReference type="PROSITE" id="PS00678">
    <property type="entry name" value="WD_REPEATS_1"/>
    <property type="match status" value="2"/>
</dbReference>
<dbReference type="PRINTS" id="PR00320">
    <property type="entry name" value="GPROTEINBRPT"/>
</dbReference>
<dbReference type="InterPro" id="IPR001680">
    <property type="entry name" value="WD40_rpt"/>
</dbReference>
<dbReference type="Pfam" id="PF00400">
    <property type="entry name" value="WD40"/>
    <property type="match status" value="3"/>
</dbReference>
<feature type="non-terminal residue" evidence="6">
    <location>
        <position position="1083"/>
    </location>
</feature>
<evidence type="ECO:0000259" key="5">
    <source>
        <dbReference type="Pfam" id="PF22737"/>
    </source>
</evidence>
<dbReference type="InterPro" id="IPR015943">
    <property type="entry name" value="WD40/YVTN_repeat-like_dom_sf"/>
</dbReference>
<evidence type="ECO:0000313" key="7">
    <source>
        <dbReference type="Proteomes" id="UP000013015"/>
    </source>
</evidence>
<dbReference type="Gene3D" id="2.160.20.80">
    <property type="entry name" value="E3 ubiquitin-protein ligase SopA"/>
    <property type="match status" value="1"/>
</dbReference>
<name>N6W8J8_9ACTO</name>
<dbReference type="eggNOG" id="COG5635">
    <property type="taxonomic scope" value="Bacteria"/>
</dbReference>
<evidence type="ECO:0000259" key="4">
    <source>
        <dbReference type="Pfam" id="PF05729"/>
    </source>
</evidence>
<reference evidence="6 7" key="1">
    <citation type="submission" date="2013-03" db="EMBL/GenBank/DDBJ databases">
        <title>Reference genome for the Human Microbiome Project.</title>
        <authorList>
            <person name="Aqrawi P."/>
            <person name="Ayvaz T."/>
            <person name="Bess C."/>
            <person name="Blankenburg K."/>
            <person name="Coyle M."/>
            <person name="Deng J."/>
            <person name="Forbes L."/>
            <person name="Fowler G."/>
            <person name="Francisco L."/>
            <person name="Fu Q."/>
            <person name="Gibbs R."/>
            <person name="Gross S."/>
            <person name="Gubbala S."/>
            <person name="Hale W."/>
            <person name="Hemphill L."/>
            <person name="Highlander S."/>
            <person name="Hirani K."/>
            <person name="Jackson L."/>
            <person name="Jakkamsetti A."/>
            <person name="Javaid M."/>
            <person name="Jayaseelan J.C."/>
            <person name="Jiang H."/>
            <person name="Joshi V."/>
            <person name="Korchina V."/>
            <person name="Kovar C."/>
            <person name="Lara F."/>
            <person name="Lee S."/>
            <person name="Liu Y."/>
            <person name="Mata R."/>
            <person name="Mathew T."/>
            <person name="Munidasa M."/>
            <person name="Muzny D."/>
            <person name="Nazareth L."/>
            <person name="Ngo R."/>
            <person name="Nguyen L."/>
            <person name="Nguyen N."/>
            <person name="Okwuonu G."/>
            <person name="Ongeri F."/>
            <person name="Palculict T."/>
            <person name="Patil S."/>
            <person name="Petrosino J."/>
            <person name="Pham C."/>
            <person name="Pham P."/>
            <person name="Pu L.-L."/>
            <person name="Qin X."/>
            <person name="Qu J."/>
            <person name="Reid J."/>
            <person name="Ross M."/>
            <person name="Ruth R."/>
            <person name="Saada N."/>
            <person name="San Lucas F."/>
            <person name="Santibanez J."/>
            <person name="Shang Y."/>
            <person name="Simmons D."/>
            <person name="Song X.-Z."/>
            <person name="Tang L.-Y."/>
            <person name="Thornton R."/>
            <person name="Warren J."/>
            <person name="Weissenberger G."/>
            <person name="Wilczek-Boney K."/>
            <person name="Worley K."/>
            <person name="Youmans B."/>
            <person name="Zhang J."/>
            <person name="Zhang L."/>
            <person name="Zhao Z."/>
            <person name="Zhou C."/>
            <person name="Zhu D."/>
            <person name="Zhu Y."/>
        </authorList>
    </citation>
    <scope>NUCLEOTIDE SEQUENCE [LARGE SCALE GENOMIC DNA]</scope>
    <source>
        <strain evidence="6 7">F0333</strain>
    </source>
</reference>
<dbReference type="InterPro" id="IPR054737">
    <property type="entry name" value="NNH6"/>
</dbReference>
<dbReference type="Gene3D" id="2.130.10.10">
    <property type="entry name" value="YVTN repeat-like/Quinoprotein amine dehydrogenase"/>
    <property type="match status" value="1"/>
</dbReference>
<dbReference type="GO" id="GO:0005829">
    <property type="term" value="C:cytosol"/>
    <property type="evidence" value="ECO:0007669"/>
    <property type="project" value="TreeGrafter"/>
</dbReference>
<dbReference type="SUPFAM" id="SSF52540">
    <property type="entry name" value="P-loop containing nucleoside triphosphate hydrolases"/>
    <property type="match status" value="1"/>
</dbReference>
<accession>N6W8J8</accession>
<dbReference type="Proteomes" id="UP000013015">
    <property type="component" value="Unassembled WGS sequence"/>
</dbReference>
<dbReference type="eggNOG" id="COG0775">
    <property type="taxonomic scope" value="Bacteria"/>
</dbReference>
<proteinExistence type="predicted"/>
<evidence type="ECO:0000256" key="1">
    <source>
        <dbReference type="ARBA" id="ARBA00022574"/>
    </source>
</evidence>
<dbReference type="STRING" id="888050.HMPREF9004_0220"/>
<dbReference type="Gene3D" id="3.40.50.300">
    <property type="entry name" value="P-loop containing nucleotide triphosphate hydrolases"/>
    <property type="match status" value="1"/>
</dbReference>
<dbReference type="InterPro" id="IPR020472">
    <property type="entry name" value="WD40_PAC1"/>
</dbReference>
<feature type="domain" description="NACHT N-terminal Helical" evidence="5">
    <location>
        <begin position="8"/>
        <end position="119"/>
    </location>
</feature>
<dbReference type="InterPro" id="IPR001646">
    <property type="entry name" value="5peptide_repeat"/>
</dbReference>
<dbReference type="InterPro" id="IPR036322">
    <property type="entry name" value="WD40_repeat_dom_sf"/>
</dbReference>
<keyword evidence="1 3" id="KW-0853">WD repeat</keyword>
<dbReference type="EMBL" id="AQHZ01000005">
    <property type="protein sequence ID" value="ENO18885.1"/>
    <property type="molecule type" value="Genomic_DNA"/>
</dbReference>
<dbReference type="HOGENOM" id="CLU_295043_0_0_11"/>
<organism evidence="6 7">
    <name type="scientific">Schaalia cardiffensis F0333</name>
    <dbReference type="NCBI Taxonomy" id="888050"/>
    <lineage>
        <taxon>Bacteria</taxon>
        <taxon>Bacillati</taxon>
        <taxon>Actinomycetota</taxon>
        <taxon>Actinomycetes</taxon>
        <taxon>Actinomycetales</taxon>
        <taxon>Actinomycetaceae</taxon>
        <taxon>Schaalia</taxon>
    </lineage>
</organism>
<evidence type="ECO:0000313" key="6">
    <source>
        <dbReference type="EMBL" id="ENO18885.1"/>
    </source>
</evidence>
<dbReference type="GO" id="GO:0008782">
    <property type="term" value="F:adenosylhomocysteine nucleosidase activity"/>
    <property type="evidence" value="ECO:0007669"/>
    <property type="project" value="TreeGrafter"/>
</dbReference>
<dbReference type="SUPFAM" id="SSF53167">
    <property type="entry name" value="Purine and uridine phosphorylases"/>
    <property type="match status" value="1"/>
</dbReference>
<dbReference type="PROSITE" id="PS50082">
    <property type="entry name" value="WD_REPEATS_2"/>
    <property type="match status" value="3"/>
</dbReference>
<feature type="repeat" description="WD" evidence="3">
    <location>
        <begin position="997"/>
        <end position="1038"/>
    </location>
</feature>
<dbReference type="InterPro" id="IPR027417">
    <property type="entry name" value="P-loop_NTPase"/>
</dbReference>
<dbReference type="GO" id="GO:0008930">
    <property type="term" value="F:methylthioadenosine nucleosidase activity"/>
    <property type="evidence" value="ECO:0007669"/>
    <property type="project" value="TreeGrafter"/>
</dbReference>
<dbReference type="GO" id="GO:0019284">
    <property type="term" value="P:L-methionine salvage from S-adenosylmethionine"/>
    <property type="evidence" value="ECO:0007669"/>
    <property type="project" value="TreeGrafter"/>
</dbReference>
<gene>
    <name evidence="6" type="ORF">HMPREF9004_0220</name>
</gene>
<evidence type="ECO:0000256" key="3">
    <source>
        <dbReference type="PROSITE-ProRule" id="PRU00221"/>
    </source>
</evidence>
<dbReference type="Pfam" id="PF05729">
    <property type="entry name" value="NACHT"/>
    <property type="match status" value="1"/>
</dbReference>
<dbReference type="eggNOG" id="COG2319">
    <property type="taxonomic scope" value="Bacteria"/>
</dbReference>
<dbReference type="SMART" id="SM00320">
    <property type="entry name" value="WD40"/>
    <property type="match status" value="3"/>
</dbReference>
<dbReference type="Pfam" id="PF22737">
    <property type="entry name" value="NNH6"/>
    <property type="match status" value="1"/>
</dbReference>
<feature type="repeat" description="WD" evidence="3">
    <location>
        <begin position="965"/>
        <end position="996"/>
    </location>
</feature>
<evidence type="ECO:0000256" key="2">
    <source>
        <dbReference type="ARBA" id="ARBA00022737"/>
    </source>
</evidence>
<keyword evidence="2" id="KW-0677">Repeat</keyword>
<feature type="domain" description="NACHT" evidence="4">
    <location>
        <begin position="446"/>
        <end position="623"/>
    </location>
</feature>
<dbReference type="PROSITE" id="PS50294">
    <property type="entry name" value="WD_REPEATS_REGION"/>
    <property type="match status" value="2"/>
</dbReference>
<feature type="repeat" description="WD" evidence="3">
    <location>
        <begin position="1039"/>
        <end position="1080"/>
    </location>
</feature>
<dbReference type="PANTHER" id="PTHR46832:SF1">
    <property type="entry name" value="5'-METHYLTHIOADENOSINE_S-ADENOSYLHOMOCYSTEINE NUCLEOSIDASE"/>
    <property type="match status" value="1"/>
</dbReference>
<dbReference type="PANTHER" id="PTHR46832">
    <property type="entry name" value="5'-METHYLTHIOADENOSINE/S-ADENOSYLHOMOCYSTEINE NUCLEOSIDASE"/>
    <property type="match status" value="1"/>
</dbReference>
<dbReference type="InterPro" id="IPR007111">
    <property type="entry name" value="NACHT_NTPase"/>
</dbReference>
<sequence length="1083" mass="120686">MVRVLDFVSARGAIRRLEGLSSANSKALEVVVGMLDAEGRVLVSELFEKLYPYEDKTANLNRNLNRLMMAVNKVAEEQGVAFSMCITPSKRGGASSRWVWFEGPELESPQFDADVLRAIPEDQLAEQRAVESGVPTVVLLTFNPNETRAVWKEFRGSEKEPDRRVVRGERSYYHLADISGMRIIHAISGQTTGEAQYAAVEAVQNWNPTEVYAVGIAFGVEPGRQQIGDVLVSEAILNYMHVRVEPNGHDTQRGFPRPASDVLLSRVRELEHARRGQEGWPRIHQGLVLSGDALVDNKEYRDELRARHASIVGGEMEGSGIERACREKTRWLLVKGICDWAEEKNNPHKERDQKIAAGQAAKVVHAIIERGTTDLPARRPVNLSPSVATMGDFDPVFAGGGFIDDPRAMPVSLDKRESTPIDESGRPILEALLEWVSDPKGEQFFALLGEYGMGKTVTSQRLAKELEKRRENDPTLPIPLYFDLKKIIRADDASSLRATVEVCMRDGWLPKESKHYTWDRFVAWLSDSPCLVIFDGLDELLVKFNERTGLAFTQQLLGVIAVVPSELRSQTKVMLTCRTQYFPTLRAQKNHFLLRDRTDLTAQSYRAMTLLPLTEKQVRKYLEAAVPSIPVDVVMETIRNVHNLSELSERPYTLKLISKQIPELEDRRASGEAVSGATLYELMTEEWLDRDDLKHYISREHKPLLVMALAAHLWRSGTSLLPVSELHDWFHEWVASEARFQRRYSNADVERLEEDLRTATFLSREDAPIAGFRFAHTSLFEYFLARHLAESAQRNVCEGWKIPVPSRETLTFLGELLQTEYSDALQQLARWRTSYRPQVSELLLAYALHAHRQGLPMPLLRGIKLDGAQLDEIVVQGSASRQLDLTGSSFVGCSLRRAVFQEVNLNRADFTDARLTQATFTNTRSKGALWPSGHPGATWASMGEKMTSVHQHGEIILSTLGSGELALSADGSRVVTGGWDGSVRVWDVDSGETVSVLEGHTSSVESVAWSVDGSRVVTGGLGGSVRVWDVDSGETVSVLEGHTFGVEKVAVSADGSRVVTGEEDGSVRVWDVDSGETVSVLEG</sequence>
<dbReference type="InterPro" id="IPR019775">
    <property type="entry name" value="WD40_repeat_CS"/>
</dbReference>
<keyword evidence="7" id="KW-1185">Reference proteome</keyword>
<dbReference type="InterPro" id="IPR035994">
    <property type="entry name" value="Nucleoside_phosphorylase_sf"/>
</dbReference>
<protein>
    <submittedName>
        <fullName evidence="6">Uncharacterized protein</fullName>
    </submittedName>
</protein>
<dbReference type="AlphaFoldDB" id="N6W8J8"/>
<dbReference type="GO" id="GO:0009116">
    <property type="term" value="P:nucleoside metabolic process"/>
    <property type="evidence" value="ECO:0007669"/>
    <property type="project" value="InterPro"/>
</dbReference>
<dbReference type="Pfam" id="PF00805">
    <property type="entry name" value="Pentapeptide"/>
    <property type="match status" value="1"/>
</dbReference>
<dbReference type="SUPFAM" id="SSF141571">
    <property type="entry name" value="Pentapeptide repeat-like"/>
    <property type="match status" value="1"/>
</dbReference>
<comment type="caution">
    <text evidence="6">The sequence shown here is derived from an EMBL/GenBank/DDBJ whole genome shotgun (WGS) entry which is preliminary data.</text>
</comment>
<dbReference type="eggNOG" id="COG1357">
    <property type="taxonomic scope" value="Bacteria"/>
</dbReference>
<dbReference type="SUPFAM" id="SSF50978">
    <property type="entry name" value="WD40 repeat-like"/>
    <property type="match status" value="1"/>
</dbReference>